<sequence length="199" mass="21963">MVLRFSPRVGSQDLRLSGPSYTNAWGEHFTVTKFRYYISHLTIRGKDDQVLFNSDECFLVEGSRDLTLPVIPADVASVSFLLGVDSTHTDAGTGDLDPFKGMYWSWNKSYVFARLEGQSDSSHAPIHLLTWDIGGSTARRTVTLRTGPAPDTLRITADVLAWFDAVHPIHISHSPVCHQPGVLASDIADNYAKMFAIAP</sequence>
<organism evidence="2 3">
    <name type="scientific">Dinghuibacter silviterrae</name>
    <dbReference type="NCBI Taxonomy" id="1539049"/>
    <lineage>
        <taxon>Bacteria</taxon>
        <taxon>Pseudomonadati</taxon>
        <taxon>Bacteroidota</taxon>
        <taxon>Chitinophagia</taxon>
        <taxon>Chitinophagales</taxon>
        <taxon>Chitinophagaceae</taxon>
        <taxon>Dinghuibacter</taxon>
    </lineage>
</organism>
<dbReference type="AlphaFoldDB" id="A0A4R8DES0"/>
<evidence type="ECO:0000259" key="1">
    <source>
        <dbReference type="Pfam" id="PF20243"/>
    </source>
</evidence>
<dbReference type="InterPro" id="IPR046863">
    <property type="entry name" value="MbnP-like_dom"/>
</dbReference>
<protein>
    <recommendedName>
        <fullName evidence="1">Copper-binding protein MbnP-like domain-containing protein</fullName>
    </recommendedName>
</protein>
<name>A0A4R8DES0_9BACT</name>
<comment type="caution">
    <text evidence="2">The sequence shown here is derived from an EMBL/GenBank/DDBJ whole genome shotgun (WGS) entry which is preliminary data.</text>
</comment>
<keyword evidence="3" id="KW-1185">Reference proteome</keyword>
<evidence type="ECO:0000313" key="2">
    <source>
        <dbReference type="EMBL" id="TDW96063.1"/>
    </source>
</evidence>
<dbReference type="RefSeq" id="WP_133996001.1">
    <property type="nucleotide sequence ID" value="NZ_SODV01000002.1"/>
</dbReference>
<reference evidence="2 3" key="1">
    <citation type="submission" date="2019-03" db="EMBL/GenBank/DDBJ databases">
        <title>Genomic Encyclopedia of Type Strains, Phase IV (KMG-IV): sequencing the most valuable type-strain genomes for metagenomic binning, comparative biology and taxonomic classification.</title>
        <authorList>
            <person name="Goeker M."/>
        </authorList>
    </citation>
    <scope>NUCLEOTIDE SEQUENCE [LARGE SCALE GENOMIC DNA]</scope>
    <source>
        <strain evidence="2 3">DSM 100059</strain>
    </source>
</reference>
<proteinExistence type="predicted"/>
<dbReference type="EMBL" id="SODV01000002">
    <property type="protein sequence ID" value="TDW96063.1"/>
    <property type="molecule type" value="Genomic_DNA"/>
</dbReference>
<dbReference type="Proteomes" id="UP000294498">
    <property type="component" value="Unassembled WGS sequence"/>
</dbReference>
<dbReference type="Pfam" id="PF20243">
    <property type="entry name" value="MbnP"/>
    <property type="match status" value="1"/>
</dbReference>
<evidence type="ECO:0000313" key="3">
    <source>
        <dbReference type="Proteomes" id="UP000294498"/>
    </source>
</evidence>
<accession>A0A4R8DES0</accession>
<feature type="domain" description="Copper-binding protein MbnP-like" evidence="1">
    <location>
        <begin position="2"/>
        <end position="178"/>
    </location>
</feature>
<dbReference type="OrthoDB" id="1422031at2"/>
<gene>
    <name evidence="2" type="ORF">EDB95_3885</name>
</gene>